<dbReference type="Proteomes" id="UP000708148">
    <property type="component" value="Unassembled WGS sequence"/>
</dbReference>
<feature type="compositionally biased region" description="Low complexity" evidence="1">
    <location>
        <begin position="66"/>
        <end position="77"/>
    </location>
</feature>
<dbReference type="AlphaFoldDB" id="A0A8S1JBP4"/>
<feature type="region of interest" description="Disordered" evidence="1">
    <location>
        <begin position="116"/>
        <end position="139"/>
    </location>
</feature>
<evidence type="ECO:0000256" key="1">
    <source>
        <dbReference type="SAM" id="MobiDB-lite"/>
    </source>
</evidence>
<keyword evidence="3" id="KW-1185">Reference proteome</keyword>
<dbReference type="EMBL" id="CAJHUC010003043">
    <property type="protein sequence ID" value="CAD7705181.1"/>
    <property type="molecule type" value="Genomic_DNA"/>
</dbReference>
<organism evidence="2 3">
    <name type="scientific">Ostreobium quekettii</name>
    <dbReference type="NCBI Taxonomy" id="121088"/>
    <lineage>
        <taxon>Eukaryota</taxon>
        <taxon>Viridiplantae</taxon>
        <taxon>Chlorophyta</taxon>
        <taxon>core chlorophytes</taxon>
        <taxon>Ulvophyceae</taxon>
        <taxon>TCBD clade</taxon>
        <taxon>Bryopsidales</taxon>
        <taxon>Ostreobineae</taxon>
        <taxon>Ostreobiaceae</taxon>
        <taxon>Ostreobium</taxon>
    </lineage>
</organism>
<feature type="region of interest" description="Disordered" evidence="1">
    <location>
        <begin position="43"/>
        <end position="77"/>
    </location>
</feature>
<proteinExistence type="predicted"/>
<evidence type="ECO:0000313" key="2">
    <source>
        <dbReference type="EMBL" id="CAD7705181.1"/>
    </source>
</evidence>
<name>A0A8S1JBP4_9CHLO</name>
<evidence type="ECO:0000313" key="3">
    <source>
        <dbReference type="Proteomes" id="UP000708148"/>
    </source>
</evidence>
<gene>
    <name evidence="2" type="ORF">OSTQU699_LOCUS10536</name>
</gene>
<comment type="caution">
    <text evidence="2">The sequence shown here is derived from an EMBL/GenBank/DDBJ whole genome shotgun (WGS) entry which is preliminary data.</text>
</comment>
<reference evidence="2" key="1">
    <citation type="submission" date="2020-12" db="EMBL/GenBank/DDBJ databases">
        <authorList>
            <person name="Iha C."/>
        </authorList>
    </citation>
    <scope>NUCLEOTIDE SEQUENCE</scope>
</reference>
<accession>A0A8S1JBP4</accession>
<sequence length="490" mass="53472">MSLVLGHAAGPNLQKGYRAKRPRLLAPWQSAYALKRMKEQRADSTIESMAGGASKLEKTSTEQEAEPSQQQSAANTAARAADRLAVVAAGNVQVAHASFSKHVPQDEHAIDGQQLADADPYPSINKGSHTARGEEEQCSGANSIKVRLGLESLDKHQREVVEMRKKTLEEVASFIGRFLSVVRVAMRQILVSDCPSKSVPIHQVLRNGSVSALKRTAGLLGFSTWHDFWAYYAGDLSTVTVLHQGPGLSEITPVPGPACQSIAGPAFPVDIQFAHCVGVGTSFKQKRKSLVQRVLKSKDRQPVAWGGEHSREIESSVRGFVCWAMQDIACRLNMGMVLGPLDGLIKDEMMHCFVQCFRCQHQDGKHQAIAGINNAGHCSFCKGEESESKSADTCVPCLGDMVTDLVICRQAFQIEILWPRPGVSYDVLGPWSDHAASTGERGRPKWVSPDICGMHASRLNLMCHVVSNELEDSLPPVCMEYMLKYSSRAA</sequence>
<protein>
    <submittedName>
        <fullName evidence="2">Uncharacterized protein</fullName>
    </submittedName>
</protein>